<dbReference type="InterPro" id="IPR036305">
    <property type="entry name" value="RGS_sf"/>
</dbReference>
<dbReference type="OrthoDB" id="120967at2759"/>
<dbReference type="SUPFAM" id="SSF48097">
    <property type="entry name" value="Regulator of G-protein signaling, RGS"/>
    <property type="match status" value="1"/>
</dbReference>
<feature type="region of interest" description="Disordered" evidence="1">
    <location>
        <begin position="581"/>
        <end position="608"/>
    </location>
</feature>
<feature type="region of interest" description="Disordered" evidence="1">
    <location>
        <begin position="867"/>
        <end position="1022"/>
    </location>
</feature>
<dbReference type="GO" id="GO:0005769">
    <property type="term" value="C:early endosome"/>
    <property type="evidence" value="ECO:0007669"/>
    <property type="project" value="TreeGrafter"/>
</dbReference>
<dbReference type="Pfam" id="PF08628">
    <property type="entry name" value="Nexin_C"/>
    <property type="match status" value="1"/>
</dbReference>
<feature type="region of interest" description="Disordered" evidence="1">
    <location>
        <begin position="384"/>
        <end position="406"/>
    </location>
</feature>
<dbReference type="InterPro" id="IPR044926">
    <property type="entry name" value="RGS_subdomain_2"/>
</dbReference>
<feature type="domain" description="PX" evidence="2">
    <location>
        <begin position="676"/>
        <end position="761"/>
    </location>
</feature>
<feature type="region of interest" description="Disordered" evidence="1">
    <location>
        <begin position="430"/>
        <end position="459"/>
    </location>
</feature>
<dbReference type="AlphaFoldDB" id="A0A9W8EF36"/>
<evidence type="ECO:0000259" key="3">
    <source>
        <dbReference type="Pfam" id="PF08628"/>
    </source>
</evidence>
<comment type="caution">
    <text evidence="4">The sequence shown here is derived from an EMBL/GenBank/DDBJ whole genome shotgun (WGS) entry which is preliminary data.</text>
</comment>
<dbReference type="Gene3D" id="1.10.167.10">
    <property type="entry name" value="Regulator of G-protein Signalling 4, domain 2"/>
    <property type="match status" value="1"/>
</dbReference>
<gene>
    <name evidence="4" type="primary">SNX20</name>
    <name evidence="4" type="ORF">H4R34_001340</name>
</gene>
<evidence type="ECO:0000256" key="1">
    <source>
        <dbReference type="SAM" id="MobiDB-lite"/>
    </source>
</evidence>
<feature type="compositionally biased region" description="Polar residues" evidence="1">
    <location>
        <begin position="930"/>
        <end position="943"/>
    </location>
</feature>
<reference evidence="4" key="1">
    <citation type="submission" date="2022-07" db="EMBL/GenBank/DDBJ databases">
        <title>Phylogenomic reconstructions and comparative analyses of Kickxellomycotina fungi.</title>
        <authorList>
            <person name="Reynolds N.K."/>
            <person name="Stajich J.E."/>
            <person name="Barry K."/>
            <person name="Grigoriev I.V."/>
            <person name="Crous P."/>
            <person name="Smith M.E."/>
        </authorList>
    </citation>
    <scope>NUCLEOTIDE SEQUENCE</scope>
    <source>
        <strain evidence="4">RSA 567</strain>
    </source>
</reference>
<dbReference type="InterPro" id="IPR001683">
    <property type="entry name" value="PX_dom"/>
</dbReference>
<organism evidence="4 5">
    <name type="scientific">Dimargaris verticillata</name>
    <dbReference type="NCBI Taxonomy" id="2761393"/>
    <lineage>
        <taxon>Eukaryota</taxon>
        <taxon>Fungi</taxon>
        <taxon>Fungi incertae sedis</taxon>
        <taxon>Zoopagomycota</taxon>
        <taxon>Kickxellomycotina</taxon>
        <taxon>Dimargaritomycetes</taxon>
        <taxon>Dimargaritales</taxon>
        <taxon>Dimargaritaceae</taxon>
        <taxon>Dimargaris</taxon>
    </lineage>
</organism>
<dbReference type="PANTHER" id="PTHR22775:SF3">
    <property type="entry name" value="SORTING NEXIN-13"/>
    <property type="match status" value="1"/>
</dbReference>
<feature type="compositionally biased region" description="Polar residues" evidence="1">
    <location>
        <begin position="990"/>
        <end position="1014"/>
    </location>
</feature>
<accession>A0A9W8EF36</accession>
<evidence type="ECO:0000313" key="5">
    <source>
        <dbReference type="Proteomes" id="UP001151582"/>
    </source>
</evidence>
<name>A0A9W8EF36_9FUNG</name>
<dbReference type="Proteomes" id="UP001151582">
    <property type="component" value="Unassembled WGS sequence"/>
</dbReference>
<dbReference type="Gene3D" id="3.30.1520.10">
    <property type="entry name" value="Phox-like domain"/>
    <property type="match status" value="1"/>
</dbReference>
<proteinExistence type="predicted"/>
<evidence type="ECO:0000313" key="4">
    <source>
        <dbReference type="EMBL" id="KAJ1983354.1"/>
    </source>
</evidence>
<evidence type="ECO:0000259" key="2">
    <source>
        <dbReference type="Pfam" id="PF00787"/>
    </source>
</evidence>
<dbReference type="EMBL" id="JANBQB010000059">
    <property type="protein sequence ID" value="KAJ1983354.1"/>
    <property type="molecule type" value="Genomic_DNA"/>
</dbReference>
<feature type="domain" description="Sorting nexin C-terminal" evidence="3">
    <location>
        <begin position="1050"/>
        <end position="1172"/>
    </location>
</feature>
<dbReference type="SUPFAM" id="SSF64268">
    <property type="entry name" value="PX domain"/>
    <property type="match status" value="1"/>
</dbReference>
<dbReference type="PANTHER" id="PTHR22775">
    <property type="entry name" value="SORTING NEXIN"/>
    <property type="match status" value="1"/>
</dbReference>
<dbReference type="InterPro" id="IPR036871">
    <property type="entry name" value="PX_dom_sf"/>
</dbReference>
<dbReference type="InterPro" id="IPR013937">
    <property type="entry name" value="Sorting_nexin_C"/>
</dbReference>
<feature type="compositionally biased region" description="Polar residues" evidence="1">
    <location>
        <begin position="431"/>
        <end position="443"/>
    </location>
</feature>
<protein>
    <submittedName>
        <fullName evidence="4">Phosphatidylinositol binding</fullName>
    </submittedName>
</protein>
<keyword evidence="5" id="KW-1185">Reference proteome</keyword>
<dbReference type="Pfam" id="PF00787">
    <property type="entry name" value="PX"/>
    <property type="match status" value="1"/>
</dbReference>
<sequence length="1195" mass="128588">MVVELTITITACSLTPDAVHSHQSMYLKFTCTADTAAVQSPVSASSTCFNETAHDWVHLTVPETWVKLGGQVLCQLYPAESPSESSAAGSATLCLTNVAAGQYGEPQPVALQDDQGCTTGIITMTLELGQPFEHLGSTNASLGAPDGYAPLGPNTTLLDDDHLDSPTSYDLLPASLLDLESPTDITGPGLMPRPPTAPKATTTVACPADIDLSRLFPLELDRILAQDDAFVEFMQYLEDQGLPPYLRLVMNVDSYRRFAKTLNDPDLMRDDAWSIFHLHFVDLHGDAAAPGSSDAASPPYPIPMDPPNIRALATTIHENPSPDCFQSVMAVVQDRLTPHFTAFKQSSPLYQLWLKEKWTRFARQRCKEGQDPVVKARERLANYVEGPLAPSSEPAKISKPPPDEDLAEPTQIVYAAPLALSQADAVPSIPGTFQDSLTTDAGLSSSPGSSPDQPPLISPLRKQSLSLPEAELVTDPLNARASALDTHSITSEPELRRKLSTDSTHTLVTNTDDRLAFVASTMAQLKERISIIDNQLEDFLGGRQPKNRTKERQLKQTRAELARDLGQLQVMVEDLSQADSETSALPSLSGASTSDLARPSSDASSVMADGLESGDPHQLLDLANVTVHVQEETSATAPKGPARMAAQLMTSLSTRDSALIFVVEAERAADPTHGTSHHGWLITRSYADFASLHASLKQRVAKVDKIKFPSRQWTPAAAASAVSPKNSNQTPLAGALQHYLSMLLSDRLIGASRPMQLFMKPDHMTIPKSFFSTKPASVFGTARASGVGVPEPNSTWNPLAMRGFKLSLPTAGTASGPSLGESPTSHDVFSPRFLAQPATQAAAMTSRTVGAAFKSASSALKRLTAEPGALDAMTSPTSESRTPAGDGSMDTIDRAVPSPAHPKAQRSFSANHIPLTKPSAPTGVKRLSGKSLTTASDRASIASTDVAHLPSLRESDSATPHSPAEAPKHGASAPNHPAGHPTTELPLASSAPQLRTQSNNAAEPASPQRTSSHGSPADKKELSPEEIELLIETFFALLDEVFDLSDRKQWLRRKALTVLKQLLRQSYTSTVSSMFIETVTKHTEPATVTAHMERLTESFWPNGVWYGTSSVDSPDEPATADSELRTQEQKEATQLEARVLFVSHMPDALQRMVGEYNGVLGMTRLFELLQHPELVRPVVIKLLDSVCKLVLSEMH</sequence>
<dbReference type="GO" id="GO:0035091">
    <property type="term" value="F:phosphatidylinositol binding"/>
    <property type="evidence" value="ECO:0007669"/>
    <property type="project" value="InterPro"/>
</dbReference>
<feature type="compositionally biased region" description="Polar residues" evidence="1">
    <location>
        <begin position="581"/>
        <end position="595"/>
    </location>
</feature>